<dbReference type="InterPro" id="IPR029052">
    <property type="entry name" value="Metallo-depent_PP-like"/>
</dbReference>
<dbReference type="Gene3D" id="3.60.21.10">
    <property type="match status" value="1"/>
</dbReference>
<gene>
    <name evidence="1" type="ORF">HanXRQr2_Chr04g0171481</name>
</gene>
<proteinExistence type="predicted"/>
<protein>
    <submittedName>
        <fullName evidence="1">Uncharacterized protein</fullName>
    </submittedName>
</protein>
<reference evidence="1" key="1">
    <citation type="journal article" date="2017" name="Nature">
        <title>The sunflower genome provides insights into oil metabolism, flowering and Asterid evolution.</title>
        <authorList>
            <person name="Badouin H."/>
            <person name="Gouzy J."/>
            <person name="Grassa C.J."/>
            <person name="Murat F."/>
            <person name="Staton S.E."/>
            <person name="Cottret L."/>
            <person name="Lelandais-Briere C."/>
            <person name="Owens G.L."/>
            <person name="Carrere S."/>
            <person name="Mayjonade B."/>
            <person name="Legrand L."/>
            <person name="Gill N."/>
            <person name="Kane N.C."/>
            <person name="Bowers J.E."/>
            <person name="Hubner S."/>
            <person name="Bellec A."/>
            <person name="Berard A."/>
            <person name="Berges H."/>
            <person name="Blanchet N."/>
            <person name="Boniface M.C."/>
            <person name="Brunel D."/>
            <person name="Catrice O."/>
            <person name="Chaidir N."/>
            <person name="Claudel C."/>
            <person name="Donnadieu C."/>
            <person name="Faraut T."/>
            <person name="Fievet G."/>
            <person name="Helmstetter N."/>
            <person name="King M."/>
            <person name="Knapp S.J."/>
            <person name="Lai Z."/>
            <person name="Le Paslier M.C."/>
            <person name="Lippi Y."/>
            <person name="Lorenzon L."/>
            <person name="Mandel J.R."/>
            <person name="Marage G."/>
            <person name="Marchand G."/>
            <person name="Marquand E."/>
            <person name="Bret-Mestries E."/>
            <person name="Morien E."/>
            <person name="Nambeesan S."/>
            <person name="Nguyen T."/>
            <person name="Pegot-Espagnet P."/>
            <person name="Pouilly N."/>
            <person name="Raftis F."/>
            <person name="Sallet E."/>
            <person name="Schiex T."/>
            <person name="Thomas J."/>
            <person name="Vandecasteele C."/>
            <person name="Vares D."/>
            <person name="Vear F."/>
            <person name="Vautrin S."/>
            <person name="Crespi M."/>
            <person name="Mangin B."/>
            <person name="Burke J.M."/>
            <person name="Salse J."/>
            <person name="Munos S."/>
            <person name="Vincourt P."/>
            <person name="Rieseberg L.H."/>
            <person name="Langlade N.B."/>
        </authorList>
    </citation>
    <scope>NUCLEOTIDE SEQUENCE</scope>
    <source>
        <tissue evidence="1">Leaves</tissue>
    </source>
</reference>
<dbReference type="SUPFAM" id="SSF56300">
    <property type="entry name" value="Metallo-dependent phosphatases"/>
    <property type="match status" value="1"/>
</dbReference>
<name>A0A9K3J8A3_HELAN</name>
<dbReference type="Proteomes" id="UP000215914">
    <property type="component" value="Unassembled WGS sequence"/>
</dbReference>
<keyword evidence="1" id="KW-0378">Hydrolase</keyword>
<comment type="caution">
    <text evidence="1">The sequence shown here is derived from an EMBL/GenBank/DDBJ whole genome shotgun (WGS) entry which is preliminary data.</text>
</comment>
<dbReference type="EMBL" id="MNCJ02000319">
    <property type="protein sequence ID" value="KAF5810600.1"/>
    <property type="molecule type" value="Genomic_DNA"/>
</dbReference>
<dbReference type="Gramene" id="mRNA:HanXRQr2_Chr04g0171481">
    <property type="protein sequence ID" value="mRNA:HanXRQr2_Chr04g0171481"/>
    <property type="gene ID" value="HanXRQr2_Chr04g0171481"/>
</dbReference>
<organism evidence="1 2">
    <name type="scientific">Helianthus annuus</name>
    <name type="common">Common sunflower</name>
    <dbReference type="NCBI Taxonomy" id="4232"/>
    <lineage>
        <taxon>Eukaryota</taxon>
        <taxon>Viridiplantae</taxon>
        <taxon>Streptophyta</taxon>
        <taxon>Embryophyta</taxon>
        <taxon>Tracheophyta</taxon>
        <taxon>Spermatophyta</taxon>
        <taxon>Magnoliopsida</taxon>
        <taxon>eudicotyledons</taxon>
        <taxon>Gunneridae</taxon>
        <taxon>Pentapetalae</taxon>
        <taxon>asterids</taxon>
        <taxon>campanulids</taxon>
        <taxon>Asterales</taxon>
        <taxon>Asteraceae</taxon>
        <taxon>Asteroideae</taxon>
        <taxon>Heliantheae alliance</taxon>
        <taxon>Heliantheae</taxon>
        <taxon>Helianthus</taxon>
    </lineage>
</organism>
<dbReference type="GO" id="GO:0016787">
    <property type="term" value="F:hydrolase activity"/>
    <property type="evidence" value="ECO:0007669"/>
    <property type="project" value="UniProtKB-KW"/>
</dbReference>
<evidence type="ECO:0000313" key="2">
    <source>
        <dbReference type="Proteomes" id="UP000215914"/>
    </source>
</evidence>
<sequence>MMFLKVRTLCDKAKEILIDESNVQCPGTNYFFMGDYVDRGYYYVETVIVRKSREFSCTSCRMDSWQNSIDFTNGR</sequence>
<reference evidence="1" key="2">
    <citation type="submission" date="2020-06" db="EMBL/GenBank/DDBJ databases">
        <title>Helianthus annuus Genome sequencing and assembly Release 2.</title>
        <authorList>
            <person name="Gouzy J."/>
            <person name="Langlade N."/>
            <person name="Munos S."/>
        </authorList>
    </citation>
    <scope>NUCLEOTIDE SEQUENCE</scope>
    <source>
        <tissue evidence="1">Leaves</tissue>
    </source>
</reference>
<dbReference type="AlphaFoldDB" id="A0A9K3J8A3"/>
<evidence type="ECO:0000313" key="1">
    <source>
        <dbReference type="EMBL" id="KAF5810600.1"/>
    </source>
</evidence>
<accession>A0A9K3J8A3</accession>
<keyword evidence="2" id="KW-1185">Reference proteome</keyword>